<dbReference type="EMBL" id="EQ974194">
    <property type="protein sequence ID" value="EEF32112.1"/>
    <property type="molecule type" value="Genomic_DNA"/>
</dbReference>
<evidence type="ECO:0000313" key="1">
    <source>
        <dbReference type="EMBL" id="EEF32112.1"/>
    </source>
</evidence>
<reference evidence="2" key="1">
    <citation type="journal article" date="2010" name="Nat. Biotechnol.">
        <title>Draft genome sequence of the oilseed species Ricinus communis.</title>
        <authorList>
            <person name="Chan A.P."/>
            <person name="Crabtree J."/>
            <person name="Zhao Q."/>
            <person name="Lorenzi H."/>
            <person name="Orvis J."/>
            <person name="Puiu D."/>
            <person name="Melake-Berhan A."/>
            <person name="Jones K.M."/>
            <person name="Redman J."/>
            <person name="Chen G."/>
            <person name="Cahoon E.B."/>
            <person name="Gedil M."/>
            <person name="Stanke M."/>
            <person name="Haas B.J."/>
            <person name="Wortman J.R."/>
            <person name="Fraser-Liggett C.M."/>
            <person name="Ravel J."/>
            <person name="Rabinowicz P.D."/>
        </authorList>
    </citation>
    <scope>NUCLEOTIDE SEQUENCE [LARGE SCALE GENOMIC DNA]</scope>
    <source>
        <strain evidence="2">cv. Hale</strain>
    </source>
</reference>
<dbReference type="Proteomes" id="UP000008311">
    <property type="component" value="Unassembled WGS sequence"/>
</dbReference>
<dbReference type="InParanoid" id="B9SWA3"/>
<gene>
    <name evidence="1" type="ORF">RCOM_0265640</name>
</gene>
<organism evidence="1 2">
    <name type="scientific">Ricinus communis</name>
    <name type="common">Castor bean</name>
    <dbReference type="NCBI Taxonomy" id="3988"/>
    <lineage>
        <taxon>Eukaryota</taxon>
        <taxon>Viridiplantae</taxon>
        <taxon>Streptophyta</taxon>
        <taxon>Embryophyta</taxon>
        <taxon>Tracheophyta</taxon>
        <taxon>Spermatophyta</taxon>
        <taxon>Magnoliopsida</taxon>
        <taxon>eudicotyledons</taxon>
        <taxon>Gunneridae</taxon>
        <taxon>Pentapetalae</taxon>
        <taxon>rosids</taxon>
        <taxon>fabids</taxon>
        <taxon>Malpighiales</taxon>
        <taxon>Euphorbiaceae</taxon>
        <taxon>Acalyphoideae</taxon>
        <taxon>Acalypheae</taxon>
        <taxon>Ricinus</taxon>
    </lineage>
</organism>
<proteinExistence type="predicted"/>
<dbReference type="AlphaFoldDB" id="B9SWA3"/>
<evidence type="ECO:0000313" key="2">
    <source>
        <dbReference type="Proteomes" id="UP000008311"/>
    </source>
</evidence>
<accession>B9SWA3</accession>
<name>B9SWA3_RICCO</name>
<protein>
    <submittedName>
        <fullName evidence="1">Uncharacterized protein</fullName>
    </submittedName>
</protein>
<keyword evidence="2" id="KW-1185">Reference proteome</keyword>
<sequence>MQIHSNTQKRKPFKDYKKKLKFIDIRNNGETNERAKLDWTERRRLREGGRADGQRKRLCVNGWVHLGAKDKRDNPLTD</sequence>